<dbReference type="Pfam" id="PF04286">
    <property type="entry name" value="DUF445"/>
    <property type="match status" value="1"/>
</dbReference>
<name>A0A0D8BJM6_9ACTN</name>
<organism evidence="3 4">
    <name type="scientific">Frankia torreyi</name>
    <dbReference type="NCBI Taxonomy" id="1856"/>
    <lineage>
        <taxon>Bacteria</taxon>
        <taxon>Bacillati</taxon>
        <taxon>Actinomycetota</taxon>
        <taxon>Actinomycetes</taxon>
        <taxon>Frankiales</taxon>
        <taxon>Frankiaceae</taxon>
        <taxon>Frankia</taxon>
    </lineage>
</organism>
<dbReference type="GO" id="GO:0005886">
    <property type="term" value="C:plasma membrane"/>
    <property type="evidence" value="ECO:0007669"/>
    <property type="project" value="TreeGrafter"/>
</dbReference>
<dbReference type="PATRIC" id="fig|1502723.3.peg.5647"/>
<keyword evidence="2" id="KW-0812">Transmembrane</keyword>
<dbReference type="EMBL" id="JYFN01000007">
    <property type="protein sequence ID" value="KJE24331.1"/>
    <property type="molecule type" value="Genomic_DNA"/>
</dbReference>
<reference evidence="4" key="1">
    <citation type="submission" date="2015-02" db="EMBL/GenBank/DDBJ databases">
        <title>Draft Genome of Frankia sp. CpI1-S.</title>
        <authorList>
            <person name="Oshone R.T."/>
            <person name="Ngom M."/>
            <person name="Ghodhbane-Gtari F."/>
            <person name="Gtari M."/>
            <person name="Morris K."/>
            <person name="Thomas K."/>
            <person name="Sen A."/>
            <person name="Tisa L.S."/>
        </authorList>
    </citation>
    <scope>NUCLEOTIDE SEQUENCE [LARGE SCALE GENOMIC DNA]</scope>
    <source>
        <strain evidence="4">CpI1-S</strain>
    </source>
</reference>
<keyword evidence="2" id="KW-1133">Transmembrane helix</keyword>
<dbReference type="RefSeq" id="WP_044884109.1">
    <property type="nucleotide sequence ID" value="NZ_JYFN01000007.1"/>
</dbReference>
<dbReference type="AlphaFoldDB" id="A0A0D8BJM6"/>
<evidence type="ECO:0000313" key="3">
    <source>
        <dbReference type="EMBL" id="KJE24331.1"/>
    </source>
</evidence>
<feature type="transmembrane region" description="Helical" evidence="2">
    <location>
        <begin position="62"/>
        <end position="87"/>
    </location>
</feature>
<evidence type="ECO:0000256" key="1">
    <source>
        <dbReference type="SAM" id="MobiDB-lite"/>
    </source>
</evidence>
<sequence length="433" mass="47106">MSEPAGGGRPVPAGLPRGTADEPGLRQALRRMRLIATGLLAAVVTVYLLAQGWHSHGGPGWVAYVAAAAEAGVVGALADWFAVTALFRHPLGLPIPHTAIIPERKDALGRGLENFVSTHFLAEDVIRDKVDGIGVSVRVGSWLRQPRHAERVTTEIAGRLTSAISGMSDDLVREVVEKAVLPRVVERPWAGVLGAALQRVLDDRLHVRLVDVIVTEVQEWLTRNPELFTRLVVDQAPSWTPQWLDEAVAVKAYDKALEAIAELRADPEHRVRQALDRFLDDFAGRLRADPSLGEQVEQIKQRLLGHAEVGRAVAAIWATTRTILLDLTTDPTSTARVRATDELAAFGARLATDPELGRTVDRAASDLAARAVHRYQGDIAAIIGDTVASWEPEETSRRIELHVGRDLQFIRINGTVVGALVGLLIHALTELVF</sequence>
<dbReference type="PANTHER" id="PTHR38442:SF1">
    <property type="entry name" value="INNER MEMBRANE PROTEIN"/>
    <property type="match status" value="1"/>
</dbReference>
<dbReference type="PANTHER" id="PTHR38442">
    <property type="entry name" value="INNER MEMBRANE PROTEIN-RELATED"/>
    <property type="match status" value="1"/>
</dbReference>
<accession>A0A0D8BJM6</accession>
<proteinExistence type="predicted"/>
<dbReference type="OrthoDB" id="9769590at2"/>
<comment type="caution">
    <text evidence="3">The sequence shown here is derived from an EMBL/GenBank/DDBJ whole genome shotgun (WGS) entry which is preliminary data.</text>
</comment>
<dbReference type="Proteomes" id="UP000032545">
    <property type="component" value="Unassembled WGS sequence"/>
</dbReference>
<feature type="region of interest" description="Disordered" evidence="1">
    <location>
        <begin position="1"/>
        <end position="22"/>
    </location>
</feature>
<evidence type="ECO:0000313" key="4">
    <source>
        <dbReference type="Proteomes" id="UP000032545"/>
    </source>
</evidence>
<gene>
    <name evidence="3" type="ORF">FF36_01406</name>
</gene>
<feature type="transmembrane region" description="Helical" evidence="2">
    <location>
        <begin position="34"/>
        <end position="50"/>
    </location>
</feature>
<evidence type="ECO:0000256" key="2">
    <source>
        <dbReference type="SAM" id="Phobius"/>
    </source>
</evidence>
<keyword evidence="4" id="KW-1185">Reference proteome</keyword>
<keyword evidence="2" id="KW-0472">Membrane</keyword>
<protein>
    <submittedName>
        <fullName evidence="3">Putative membrane protein</fullName>
    </submittedName>
</protein>
<feature type="transmembrane region" description="Helical" evidence="2">
    <location>
        <begin position="409"/>
        <end position="428"/>
    </location>
</feature>
<reference evidence="3 4" key="2">
    <citation type="journal article" date="2016" name="Genome Announc.">
        <title>Permanent Draft Genome Sequences for Two Variants of Frankia sp. Strain CpI1, the First Frankia Strain Isolated from Root Nodules of Comptonia peregrina.</title>
        <authorList>
            <person name="Oshone R."/>
            <person name="Hurst S.G.IV."/>
            <person name="Abebe-Akele F."/>
            <person name="Simpson S."/>
            <person name="Morris K."/>
            <person name="Thomas W.K."/>
            <person name="Tisa L.S."/>
        </authorList>
    </citation>
    <scope>NUCLEOTIDE SEQUENCE [LARGE SCALE GENOMIC DNA]</scope>
    <source>
        <strain evidence="4">CpI1-S</strain>
    </source>
</reference>
<dbReference type="InterPro" id="IPR007383">
    <property type="entry name" value="DUF445"/>
</dbReference>